<evidence type="ECO:0000259" key="3">
    <source>
        <dbReference type="PROSITE" id="PS51000"/>
    </source>
</evidence>
<keyword evidence="5" id="KW-1185">Reference proteome</keyword>
<keyword evidence="2" id="KW-0804">Transcription</keyword>
<dbReference type="Proteomes" id="UP000298246">
    <property type="component" value="Unassembled WGS sequence"/>
</dbReference>
<proteinExistence type="predicted"/>
<sequence length="315" mass="35297">MNRTDRLLAIVLELQSRKRMRAEDLAALFETSVRTIYRDMQALSETGVPVVGSPGQGYSLMDGYFLPPLTFSGEEALTLLLGSDSVTAYLDRHYQRCAESSRSKLEAVLPAPVRREVEQLRSQLRVLQLPKDIVQLDVGHGETLVLLREAIAAERSVSFGYDKRSGDGEMDREVDPYGLAFAGGRWLLVAFCRLRGAMRHFRVDRMSGVRFSGQTFRRPADFSMQEYAPEDNRTLEVKVLFPAEAAARVKEARGFFPSSCEDTADGLLVTLHVRQESDALRWLLGWGRLARVLEPATLAERIAEEAQAMLGVYGH</sequence>
<dbReference type="RefSeq" id="WP_134756527.1">
    <property type="nucleotide sequence ID" value="NZ_MYFO02000015.1"/>
</dbReference>
<comment type="caution">
    <text evidence="4">The sequence shown here is derived from an EMBL/GenBank/DDBJ whole genome shotgun (WGS) entry which is preliminary data.</text>
</comment>
<dbReference type="Pfam" id="PF25583">
    <property type="entry name" value="WCX"/>
    <property type="match status" value="1"/>
</dbReference>
<dbReference type="AlphaFoldDB" id="A0A4Y8PTR0"/>
<dbReference type="OrthoDB" id="9815009at2"/>
<accession>A0A4Y8PTR0</accession>
<dbReference type="InterPro" id="IPR001034">
    <property type="entry name" value="DeoR_HTH"/>
</dbReference>
<dbReference type="SUPFAM" id="SSF46785">
    <property type="entry name" value="Winged helix' DNA-binding domain"/>
    <property type="match status" value="1"/>
</dbReference>
<dbReference type="InterPro" id="IPR036390">
    <property type="entry name" value="WH_DNA-bd_sf"/>
</dbReference>
<dbReference type="Pfam" id="PF08279">
    <property type="entry name" value="HTH_11"/>
    <property type="match status" value="1"/>
</dbReference>
<evidence type="ECO:0000313" key="4">
    <source>
        <dbReference type="EMBL" id="TFE84047.1"/>
    </source>
</evidence>
<dbReference type="PANTHER" id="PTHR34580">
    <property type="match status" value="1"/>
</dbReference>
<keyword evidence="1" id="KW-0805">Transcription regulation</keyword>
<dbReference type="Gene3D" id="1.10.10.10">
    <property type="entry name" value="Winged helix-like DNA-binding domain superfamily/Winged helix DNA-binding domain"/>
    <property type="match status" value="1"/>
</dbReference>
<feature type="domain" description="HTH deoR-type" evidence="3">
    <location>
        <begin position="3"/>
        <end position="58"/>
    </location>
</feature>
<dbReference type="EMBL" id="MYFO01000039">
    <property type="protein sequence ID" value="TFE84047.1"/>
    <property type="molecule type" value="Genomic_DNA"/>
</dbReference>
<evidence type="ECO:0000256" key="1">
    <source>
        <dbReference type="ARBA" id="ARBA00023015"/>
    </source>
</evidence>
<dbReference type="PROSITE" id="PS52050">
    <property type="entry name" value="WYL"/>
    <property type="match status" value="1"/>
</dbReference>
<dbReference type="InterPro" id="IPR026881">
    <property type="entry name" value="WYL_dom"/>
</dbReference>
<dbReference type="InterPro" id="IPR057727">
    <property type="entry name" value="WCX_dom"/>
</dbReference>
<protein>
    <recommendedName>
        <fullName evidence="3">HTH deoR-type domain-containing protein</fullName>
    </recommendedName>
</protein>
<dbReference type="PIRSF" id="PIRSF016838">
    <property type="entry name" value="PafC"/>
    <property type="match status" value="1"/>
</dbReference>
<dbReference type="GO" id="GO:0003700">
    <property type="term" value="F:DNA-binding transcription factor activity"/>
    <property type="evidence" value="ECO:0007669"/>
    <property type="project" value="InterPro"/>
</dbReference>
<dbReference type="InterPro" id="IPR013196">
    <property type="entry name" value="HTH_11"/>
</dbReference>
<dbReference type="PROSITE" id="PS51000">
    <property type="entry name" value="HTH_DEOR_2"/>
    <property type="match status" value="1"/>
</dbReference>
<organism evidence="4 5">
    <name type="scientific">Paenibacillus athensensis</name>
    <dbReference type="NCBI Taxonomy" id="1967502"/>
    <lineage>
        <taxon>Bacteria</taxon>
        <taxon>Bacillati</taxon>
        <taxon>Bacillota</taxon>
        <taxon>Bacilli</taxon>
        <taxon>Bacillales</taxon>
        <taxon>Paenibacillaceae</taxon>
        <taxon>Paenibacillus</taxon>
    </lineage>
</organism>
<evidence type="ECO:0000313" key="5">
    <source>
        <dbReference type="Proteomes" id="UP000298246"/>
    </source>
</evidence>
<evidence type="ECO:0000256" key="2">
    <source>
        <dbReference type="ARBA" id="ARBA00023163"/>
    </source>
</evidence>
<dbReference type="InterPro" id="IPR028349">
    <property type="entry name" value="PafC-like"/>
</dbReference>
<reference evidence="4 5" key="1">
    <citation type="submission" date="2017-03" db="EMBL/GenBank/DDBJ databases">
        <title>Isolation of Levoglucosan Utilizing Bacteria.</title>
        <authorList>
            <person name="Arya A.S."/>
        </authorList>
    </citation>
    <scope>NUCLEOTIDE SEQUENCE [LARGE SCALE GENOMIC DNA]</scope>
    <source>
        <strain evidence="4 5">MEC069</strain>
    </source>
</reference>
<dbReference type="InterPro" id="IPR036388">
    <property type="entry name" value="WH-like_DNA-bd_sf"/>
</dbReference>
<name>A0A4Y8PTR0_9BACL</name>
<dbReference type="Pfam" id="PF13280">
    <property type="entry name" value="WYL"/>
    <property type="match status" value="1"/>
</dbReference>
<dbReference type="InterPro" id="IPR051534">
    <property type="entry name" value="CBASS_pafABC_assoc_protein"/>
</dbReference>
<gene>
    <name evidence="4" type="ORF">B5M42_21270</name>
</gene>
<dbReference type="PANTHER" id="PTHR34580:SF1">
    <property type="entry name" value="PROTEIN PAFC"/>
    <property type="match status" value="1"/>
</dbReference>